<dbReference type="GO" id="GO:0000774">
    <property type="term" value="F:adenyl-nucleotide exchange factor activity"/>
    <property type="evidence" value="ECO:0007669"/>
    <property type="project" value="InterPro"/>
</dbReference>
<reference evidence="11" key="1">
    <citation type="submission" date="2016-05" db="EMBL/GenBank/DDBJ databases">
        <title>Comparative genomics of biotechnologically important yeasts.</title>
        <authorList>
            <consortium name="DOE Joint Genome Institute"/>
            <person name="Riley R."/>
            <person name="Haridas S."/>
            <person name="Wolfe K.H."/>
            <person name="Lopes M.R."/>
            <person name="Hittinger C.T."/>
            <person name="Goker M."/>
            <person name="Salamov A."/>
            <person name="Wisecaver J."/>
            <person name="Long T.M."/>
            <person name="Aerts A.L."/>
            <person name="Barry K."/>
            <person name="Choi C."/>
            <person name="Clum A."/>
            <person name="Coughlan A.Y."/>
            <person name="Deshpande S."/>
            <person name="Douglass A.P."/>
            <person name="Hanson S.J."/>
            <person name="Klenk H.-P."/>
            <person name="Labutti K."/>
            <person name="Lapidus A."/>
            <person name="Lindquist E."/>
            <person name="Lipzen A."/>
            <person name="Meier-Kolthoff J.P."/>
            <person name="Ohm R.A."/>
            <person name="Otillar R.P."/>
            <person name="Pangilinan J."/>
            <person name="Peng Y."/>
            <person name="Rokas A."/>
            <person name="Rosa C.A."/>
            <person name="Scheuner C."/>
            <person name="Sibirny A.A."/>
            <person name="Slot J.C."/>
            <person name="Stielow J.B."/>
            <person name="Sun H."/>
            <person name="Kurtzman C.P."/>
            <person name="Blackwell M."/>
            <person name="Grigoriev I.V."/>
            <person name="Jeffries T.W."/>
        </authorList>
    </citation>
    <scope>NUCLEOTIDE SEQUENCE [LARGE SCALE GENOMIC DNA]</scope>
    <source>
        <strain evidence="11">NRRL Y-12698</strain>
    </source>
</reference>
<dbReference type="InterPro" id="IPR016024">
    <property type="entry name" value="ARM-type_fold"/>
</dbReference>
<keyword evidence="7" id="KW-0653">Protein transport</keyword>
<comment type="subunit">
    <text evidence="2">Interacts with KAR2.</text>
</comment>
<dbReference type="SUPFAM" id="SSF48371">
    <property type="entry name" value="ARM repeat"/>
    <property type="match status" value="1"/>
</dbReference>
<evidence type="ECO:0000256" key="6">
    <source>
        <dbReference type="ARBA" id="ARBA00022824"/>
    </source>
</evidence>
<evidence type="ECO:0000256" key="2">
    <source>
        <dbReference type="ARBA" id="ARBA00011799"/>
    </source>
</evidence>
<proteinExistence type="inferred from homology"/>
<name>A0A1E3QJ81_9ASCO</name>
<evidence type="ECO:0000256" key="9">
    <source>
        <dbReference type="SAM" id="SignalP"/>
    </source>
</evidence>
<dbReference type="Pfam" id="PF16782">
    <property type="entry name" value="SIL1"/>
    <property type="match status" value="1"/>
</dbReference>
<keyword evidence="6" id="KW-0256">Endoplasmic reticulum</keyword>
<evidence type="ECO:0000313" key="11">
    <source>
        <dbReference type="Proteomes" id="UP000094336"/>
    </source>
</evidence>
<evidence type="ECO:0000256" key="3">
    <source>
        <dbReference type="ARBA" id="ARBA00015352"/>
    </source>
</evidence>
<protein>
    <recommendedName>
        <fullName evidence="3">Nucleotide exchange factor SIL1</fullName>
    </recommendedName>
</protein>
<feature type="signal peptide" evidence="9">
    <location>
        <begin position="1"/>
        <end position="27"/>
    </location>
</feature>
<keyword evidence="4" id="KW-0813">Transport</keyword>
<dbReference type="InterPro" id="IPR031884">
    <property type="entry name" value="Sil1_fungi"/>
</dbReference>
<dbReference type="OrthoDB" id="448649at2759"/>
<accession>A0A1E3QJ81</accession>
<dbReference type="STRING" id="984486.A0A1E3QJ81"/>
<dbReference type="GO" id="GO:0015031">
    <property type="term" value="P:protein transport"/>
    <property type="evidence" value="ECO:0007669"/>
    <property type="project" value="UniProtKB-KW"/>
</dbReference>
<gene>
    <name evidence="10" type="ORF">BABINDRAFT_163151</name>
</gene>
<organism evidence="10 11">
    <name type="scientific">Babjeviella inositovora NRRL Y-12698</name>
    <dbReference type="NCBI Taxonomy" id="984486"/>
    <lineage>
        <taxon>Eukaryota</taxon>
        <taxon>Fungi</taxon>
        <taxon>Dikarya</taxon>
        <taxon>Ascomycota</taxon>
        <taxon>Saccharomycotina</taxon>
        <taxon>Pichiomycetes</taxon>
        <taxon>Serinales incertae sedis</taxon>
        <taxon>Babjeviella</taxon>
    </lineage>
</organism>
<dbReference type="InterPro" id="IPR011989">
    <property type="entry name" value="ARM-like"/>
</dbReference>
<evidence type="ECO:0000256" key="4">
    <source>
        <dbReference type="ARBA" id="ARBA00022448"/>
    </source>
</evidence>
<comment type="similarity">
    <text evidence="1">Belongs to the SIL1 family.</text>
</comment>
<evidence type="ECO:0000256" key="7">
    <source>
        <dbReference type="ARBA" id="ARBA00022927"/>
    </source>
</evidence>
<dbReference type="RefSeq" id="XP_018983079.1">
    <property type="nucleotide sequence ID" value="XM_019129745.1"/>
</dbReference>
<dbReference type="EMBL" id="KV454438">
    <property type="protein sequence ID" value="ODQ77751.1"/>
    <property type="molecule type" value="Genomic_DNA"/>
</dbReference>
<keyword evidence="8" id="KW-0811">Translocation</keyword>
<sequence length="433" mass="48258">MLAGVPRLQSVILTALLLSQHFSPVFASSLPVQKRICPDNDPAHCYPRVFEPTREWQQIREGQEIPAGLHVRMNMATHVKEAKLLDDETGEHVLNLSPGKAIVAHITDEDDLADVSIHDDALDAHKGQVHANRGAETSDLSYAVNEFRYICDFSDGGAESLDLANLERLHAALTVLEELGHDLEYGEELTRADLVAHLLRFSAPTTAKDTVNVQEKCYQVMAAMHRNNPLAIQNTFAQQPQFVKKLLQRLEDEISPLLLKRALSVLDAVVLDPAGMQQFEKDLGMATLVGLHSKFENTKAYTKYLSVFEDMGTSYNAQKVASPVLKKRSGASPQEKAVELEESLVSGSLTELETQQAFSRLVNLKLEHGAAIKPSDSFMVWIAQQAVDRREQMLLRKRDNTIPGDDVFDQFVIESRHGVFGNPNAMRKNWDGM</sequence>
<dbReference type="Proteomes" id="UP000094336">
    <property type="component" value="Unassembled WGS sequence"/>
</dbReference>
<evidence type="ECO:0000256" key="1">
    <source>
        <dbReference type="ARBA" id="ARBA00010588"/>
    </source>
</evidence>
<keyword evidence="11" id="KW-1185">Reference proteome</keyword>
<keyword evidence="5 9" id="KW-0732">Signal</keyword>
<dbReference type="GO" id="GO:0005783">
    <property type="term" value="C:endoplasmic reticulum"/>
    <property type="evidence" value="ECO:0007669"/>
    <property type="project" value="InterPro"/>
</dbReference>
<evidence type="ECO:0000313" key="10">
    <source>
        <dbReference type="EMBL" id="ODQ77751.1"/>
    </source>
</evidence>
<evidence type="ECO:0000256" key="5">
    <source>
        <dbReference type="ARBA" id="ARBA00022729"/>
    </source>
</evidence>
<dbReference type="Gene3D" id="1.25.10.10">
    <property type="entry name" value="Leucine-rich Repeat Variant"/>
    <property type="match status" value="1"/>
</dbReference>
<dbReference type="AlphaFoldDB" id="A0A1E3QJ81"/>
<evidence type="ECO:0000256" key="8">
    <source>
        <dbReference type="ARBA" id="ARBA00023010"/>
    </source>
</evidence>
<dbReference type="GeneID" id="30147598"/>
<feature type="chain" id="PRO_5009134270" description="Nucleotide exchange factor SIL1" evidence="9">
    <location>
        <begin position="28"/>
        <end position="433"/>
    </location>
</feature>